<evidence type="ECO:0000313" key="6">
    <source>
        <dbReference type="RefSeq" id="XP_018496450.1"/>
    </source>
</evidence>
<evidence type="ECO:0000256" key="1">
    <source>
        <dbReference type="ARBA" id="ARBA00022692"/>
    </source>
</evidence>
<dbReference type="RefSeq" id="XP_018496450.1">
    <property type="nucleotide sequence ID" value="XM_018640934.1"/>
</dbReference>
<evidence type="ECO:0000256" key="4">
    <source>
        <dbReference type="RuleBase" id="RU367022"/>
    </source>
</evidence>
<dbReference type="Proteomes" id="UP000694867">
    <property type="component" value="Unplaced"/>
</dbReference>
<evidence type="ECO:0000256" key="3">
    <source>
        <dbReference type="ARBA" id="ARBA00023136"/>
    </source>
</evidence>
<dbReference type="GO" id="GO:0005375">
    <property type="term" value="F:copper ion transmembrane transporter activity"/>
    <property type="evidence" value="ECO:0007669"/>
    <property type="project" value="UniProtKB-UniRule"/>
</dbReference>
<evidence type="ECO:0000313" key="5">
    <source>
        <dbReference type="Proteomes" id="UP000694867"/>
    </source>
</evidence>
<keyword evidence="2 4" id="KW-1133">Transmembrane helix</keyword>
<sequence length="147" mass="16330">MEHDHGVGHGGMGGMAMSFNFNVDPVLLFNFWHPKNGIALAGSCLLIFVLTVAFEALKAYREKLYVQSRRDSSDLGSSNPRSMLEPNHLKQCALYTLQITIGYLLMLLFMTYNGFVAITIIIGAGFGFLVSGWKKYLMLEMVSDHCG</sequence>
<keyword evidence="1 4" id="KW-0812">Transmembrane</keyword>
<dbReference type="AlphaFoldDB" id="A0AAJ7PB04"/>
<keyword evidence="4" id="KW-0813">Transport</keyword>
<evidence type="ECO:0000256" key="2">
    <source>
        <dbReference type="ARBA" id="ARBA00022989"/>
    </source>
</evidence>
<name>A0AAJ7PB04_9ACAR</name>
<feature type="transmembrane region" description="Helical" evidence="4">
    <location>
        <begin position="115"/>
        <end position="133"/>
    </location>
</feature>
<dbReference type="PANTHER" id="PTHR12483">
    <property type="entry name" value="SOLUTE CARRIER FAMILY 31 COPPER TRANSPORTERS"/>
    <property type="match status" value="1"/>
</dbReference>
<dbReference type="PANTHER" id="PTHR12483:SF115">
    <property type="entry name" value="COPPER TRANSPORT PROTEIN"/>
    <property type="match status" value="1"/>
</dbReference>
<keyword evidence="4" id="KW-0187">Copper transport</keyword>
<dbReference type="GO" id="GO:0016020">
    <property type="term" value="C:membrane"/>
    <property type="evidence" value="ECO:0007669"/>
    <property type="project" value="UniProtKB-SubCell"/>
</dbReference>
<organism evidence="5 6">
    <name type="scientific">Galendromus occidentalis</name>
    <name type="common">western predatory mite</name>
    <dbReference type="NCBI Taxonomy" id="34638"/>
    <lineage>
        <taxon>Eukaryota</taxon>
        <taxon>Metazoa</taxon>
        <taxon>Ecdysozoa</taxon>
        <taxon>Arthropoda</taxon>
        <taxon>Chelicerata</taxon>
        <taxon>Arachnida</taxon>
        <taxon>Acari</taxon>
        <taxon>Parasitiformes</taxon>
        <taxon>Mesostigmata</taxon>
        <taxon>Gamasina</taxon>
        <taxon>Phytoseioidea</taxon>
        <taxon>Phytoseiidae</taxon>
        <taxon>Typhlodrominae</taxon>
        <taxon>Galendromus</taxon>
    </lineage>
</organism>
<dbReference type="GeneID" id="100904834"/>
<dbReference type="KEGG" id="goe:100904834"/>
<feature type="transmembrane region" description="Helical" evidence="4">
    <location>
        <begin position="92"/>
        <end position="109"/>
    </location>
</feature>
<comment type="subcellular location">
    <subcellularLocation>
        <location evidence="4">Membrane</location>
        <topology evidence="4">Multi-pass membrane protein</topology>
    </subcellularLocation>
</comment>
<keyword evidence="4" id="KW-0406">Ion transport</keyword>
<protein>
    <recommendedName>
        <fullName evidence="4">Copper transport protein</fullName>
    </recommendedName>
</protein>
<gene>
    <name evidence="6" type="primary">LOC100904834</name>
</gene>
<keyword evidence="3 4" id="KW-0472">Membrane</keyword>
<comment type="similarity">
    <text evidence="4">Belongs to the copper transporter (Ctr) (TC 1.A.56) family. SLC31A subfamily.</text>
</comment>
<proteinExistence type="inferred from homology"/>
<keyword evidence="5" id="KW-1185">Reference proteome</keyword>
<keyword evidence="4" id="KW-0186">Copper</keyword>
<accession>A0AAJ7PB04</accession>
<reference evidence="6" key="1">
    <citation type="submission" date="2025-08" db="UniProtKB">
        <authorList>
            <consortium name="RefSeq"/>
        </authorList>
    </citation>
    <scope>IDENTIFICATION</scope>
</reference>
<dbReference type="Pfam" id="PF04145">
    <property type="entry name" value="Ctr"/>
    <property type="match status" value="1"/>
</dbReference>
<feature type="transmembrane region" description="Helical" evidence="4">
    <location>
        <begin position="38"/>
        <end position="60"/>
    </location>
</feature>
<dbReference type="InterPro" id="IPR007274">
    <property type="entry name" value="Cop_transporter"/>
</dbReference>